<name>A0ABW5XML9_9SPHI</name>
<evidence type="ECO:0000256" key="1">
    <source>
        <dbReference type="SAM" id="SignalP"/>
    </source>
</evidence>
<evidence type="ECO:0000313" key="3">
    <source>
        <dbReference type="Proteomes" id="UP001597601"/>
    </source>
</evidence>
<feature type="signal peptide" evidence="1">
    <location>
        <begin position="1"/>
        <end position="24"/>
    </location>
</feature>
<evidence type="ECO:0000313" key="2">
    <source>
        <dbReference type="EMBL" id="MFD2864443.1"/>
    </source>
</evidence>
<sequence>MKSIINLIKLTLPVLVLSVHTATAQKLPNKQDVSVFAPSNIKIDGKTTEWNDTFKAYNNATDTYYTLANDDKNLYLVVRAKYRNIIDKILRGSVTLSVSPTTDKKDPKSVSVTYPVLYPEVGVLTNAYARKHNEQEESKGAPVNTASLNELYAARQKVIIVKGIDGITDEEMPIYNTEGIKTGAFFDDKLNYTFELAIPLKHLKLPDSSPFSYHIKVNEQPTVKRTGGGGSIDVPPPMMATDMVSTDFWGEYTLAKR</sequence>
<dbReference type="RefSeq" id="WP_377124977.1">
    <property type="nucleotide sequence ID" value="NZ_JBHUHN010000001.1"/>
</dbReference>
<dbReference type="EMBL" id="JBHUON010000006">
    <property type="protein sequence ID" value="MFD2864443.1"/>
    <property type="molecule type" value="Genomic_DNA"/>
</dbReference>
<feature type="chain" id="PRO_5046048024" evidence="1">
    <location>
        <begin position="25"/>
        <end position="257"/>
    </location>
</feature>
<keyword evidence="3" id="KW-1185">Reference proteome</keyword>
<proteinExistence type="predicted"/>
<organism evidence="2 3">
    <name type="scientific">Mucilaginibacter antarcticus</name>
    <dbReference type="NCBI Taxonomy" id="1855725"/>
    <lineage>
        <taxon>Bacteria</taxon>
        <taxon>Pseudomonadati</taxon>
        <taxon>Bacteroidota</taxon>
        <taxon>Sphingobacteriia</taxon>
        <taxon>Sphingobacteriales</taxon>
        <taxon>Sphingobacteriaceae</taxon>
        <taxon>Mucilaginibacter</taxon>
    </lineage>
</organism>
<gene>
    <name evidence="2" type="ORF">ACFSYC_07050</name>
</gene>
<accession>A0ABW5XML9</accession>
<dbReference type="Proteomes" id="UP001597601">
    <property type="component" value="Unassembled WGS sequence"/>
</dbReference>
<keyword evidence="1" id="KW-0732">Signal</keyword>
<dbReference type="SUPFAM" id="SSF49344">
    <property type="entry name" value="CBD9-like"/>
    <property type="match status" value="1"/>
</dbReference>
<reference evidence="3" key="1">
    <citation type="journal article" date="2019" name="Int. J. Syst. Evol. Microbiol.">
        <title>The Global Catalogue of Microorganisms (GCM) 10K type strain sequencing project: providing services to taxonomists for standard genome sequencing and annotation.</title>
        <authorList>
            <consortium name="The Broad Institute Genomics Platform"/>
            <consortium name="The Broad Institute Genome Sequencing Center for Infectious Disease"/>
            <person name="Wu L."/>
            <person name="Ma J."/>
        </authorList>
    </citation>
    <scope>NUCLEOTIDE SEQUENCE [LARGE SCALE GENOMIC DNA]</scope>
    <source>
        <strain evidence="3">KCTC 52232</strain>
    </source>
</reference>
<protein>
    <submittedName>
        <fullName evidence="2">Uncharacterized protein</fullName>
    </submittedName>
</protein>
<comment type="caution">
    <text evidence="2">The sequence shown here is derived from an EMBL/GenBank/DDBJ whole genome shotgun (WGS) entry which is preliminary data.</text>
</comment>